<dbReference type="InterPro" id="IPR043143">
    <property type="entry name" value="Mal/L-sulf/L-lact_DH-like_NADP"/>
</dbReference>
<sequence length="330" mass="34039">MQITLEEAETLVSGVFEANGVLDSTARSVARALVQAEAAGQSGHGLRRIPAYVKQVRTGKVDGTARPKASRPRPAVLAIDADFGFAYPALDLAVLELPAIAREQGIAFAAINRSHHAGVMALTVERFAEQGLVAMMFANAPASMAPWGGKVPLFGTNPIAFAAPIAGDEPLVIDLALSKVARGKVMEATQKGTSIPDDWAFDTDGNPTTDAFAAIKGTMAPSGGAKGAALALMVEVMAAGIGGAHYSYQASSLFDETGPPPALGQSLIVIDPDATTGGGAAERFAALASEMAKQDGVRLPGRRGRGLRAESIQHGLKIDDDVMKAIEALG</sequence>
<dbReference type="InterPro" id="IPR036111">
    <property type="entry name" value="Mal/L-sulfo/L-lacto_DH-like_sf"/>
</dbReference>
<dbReference type="EC" id="1.1.1.338" evidence="3"/>
<evidence type="ECO:0000256" key="1">
    <source>
        <dbReference type="ARBA" id="ARBA00006056"/>
    </source>
</evidence>
<dbReference type="InterPro" id="IPR003767">
    <property type="entry name" value="Malate/L-lactate_DH-like"/>
</dbReference>
<evidence type="ECO:0000256" key="2">
    <source>
        <dbReference type="ARBA" id="ARBA00023002"/>
    </source>
</evidence>
<dbReference type="GO" id="GO:0016491">
    <property type="term" value="F:oxidoreductase activity"/>
    <property type="evidence" value="ECO:0007669"/>
    <property type="project" value="UniProtKB-KW"/>
</dbReference>
<proteinExistence type="inferred from homology"/>
<dbReference type="EMBL" id="JACHBU010000002">
    <property type="protein sequence ID" value="MBB6508146.1"/>
    <property type="molecule type" value="Genomic_DNA"/>
</dbReference>
<keyword evidence="2 3" id="KW-0560">Oxidoreductase</keyword>
<reference evidence="3 4" key="1">
    <citation type="submission" date="2020-08" db="EMBL/GenBank/DDBJ databases">
        <title>The Agave Microbiome: Exploring the role of microbial communities in plant adaptations to desert environments.</title>
        <authorList>
            <person name="Partida-Martinez L.P."/>
        </authorList>
    </citation>
    <scope>NUCLEOTIDE SEQUENCE [LARGE SCALE GENOMIC DNA]</scope>
    <source>
        <strain evidence="3 4">AS3.12</strain>
    </source>
</reference>
<evidence type="ECO:0000313" key="3">
    <source>
        <dbReference type="EMBL" id="MBB6508146.1"/>
    </source>
</evidence>
<dbReference type="Proteomes" id="UP000585437">
    <property type="component" value="Unassembled WGS sequence"/>
</dbReference>
<dbReference type="RefSeq" id="WP_184654281.1">
    <property type="nucleotide sequence ID" value="NZ_JACHBU010000002.1"/>
</dbReference>
<dbReference type="PANTHER" id="PTHR11091:SF0">
    <property type="entry name" value="MALATE DEHYDROGENASE"/>
    <property type="match status" value="1"/>
</dbReference>
<dbReference type="Gene3D" id="3.30.1370.60">
    <property type="entry name" value="Hypothetical oxidoreductase yiak, domain 2"/>
    <property type="match status" value="1"/>
</dbReference>
<evidence type="ECO:0000313" key="4">
    <source>
        <dbReference type="Proteomes" id="UP000585437"/>
    </source>
</evidence>
<protein>
    <submittedName>
        <fullName evidence="3">(2R)-3-sulfolactate dehydrogenase (NADP+)</fullName>
        <ecNumber evidence="3">1.1.1.338</ecNumber>
    </submittedName>
</protein>
<accession>A0A7X0JIC2</accession>
<gene>
    <name evidence="3" type="ORF">F4695_001478</name>
</gene>
<name>A0A7X0JIC2_9HYPH</name>
<dbReference type="AlphaFoldDB" id="A0A7X0JIC2"/>
<organism evidence="3 4">
    <name type="scientific">Rhizobium soli</name>
    <dbReference type="NCBI Taxonomy" id="424798"/>
    <lineage>
        <taxon>Bacteria</taxon>
        <taxon>Pseudomonadati</taxon>
        <taxon>Pseudomonadota</taxon>
        <taxon>Alphaproteobacteria</taxon>
        <taxon>Hyphomicrobiales</taxon>
        <taxon>Rhizobiaceae</taxon>
        <taxon>Rhizobium/Agrobacterium group</taxon>
        <taxon>Rhizobium</taxon>
    </lineage>
</organism>
<dbReference type="InterPro" id="IPR043144">
    <property type="entry name" value="Mal/L-sulf/L-lact_DH-like_ah"/>
</dbReference>
<keyword evidence="4" id="KW-1185">Reference proteome</keyword>
<comment type="similarity">
    <text evidence="1">Belongs to the LDH2/MDH2 oxidoreductase family.</text>
</comment>
<dbReference type="Gene3D" id="1.10.1530.10">
    <property type="match status" value="1"/>
</dbReference>
<dbReference type="SUPFAM" id="SSF89733">
    <property type="entry name" value="L-sulfolactate dehydrogenase-like"/>
    <property type="match status" value="1"/>
</dbReference>
<dbReference type="Pfam" id="PF02615">
    <property type="entry name" value="Ldh_2"/>
    <property type="match status" value="1"/>
</dbReference>
<dbReference type="PANTHER" id="PTHR11091">
    <property type="entry name" value="OXIDOREDUCTASE-RELATED"/>
    <property type="match status" value="1"/>
</dbReference>
<comment type="caution">
    <text evidence="3">The sequence shown here is derived from an EMBL/GenBank/DDBJ whole genome shotgun (WGS) entry which is preliminary data.</text>
</comment>